<dbReference type="AlphaFoldDB" id="A0A6G5QNJ0"/>
<proteinExistence type="predicted"/>
<evidence type="ECO:0000313" key="1">
    <source>
        <dbReference type="EMBL" id="QCD47201.1"/>
    </source>
</evidence>
<reference evidence="1 2" key="1">
    <citation type="submission" date="2016-07" db="EMBL/GenBank/DDBJ databases">
        <title>Comparative genomics of the Campylobacter concisus group.</title>
        <authorList>
            <person name="Miller W.G."/>
            <person name="Yee E."/>
            <person name="Chapman M.H."/>
            <person name="Huynh S."/>
            <person name="Bono J.L."/>
            <person name="On S.L.W."/>
            <person name="StLeger J."/>
            <person name="Foster G."/>
            <person name="Parker C.T."/>
        </authorList>
    </citation>
    <scope>NUCLEOTIDE SEQUENCE [LARGE SCALE GENOMIC DNA]</scope>
    <source>
        <strain evidence="1 2">ATCC 33238</strain>
    </source>
</reference>
<dbReference type="KEGG" id="crx:CRECT_1565"/>
<name>A0A6G5QNJ0_CAMRE</name>
<dbReference type="Proteomes" id="UP000502377">
    <property type="component" value="Chromosome"/>
</dbReference>
<organism evidence="1 2">
    <name type="scientific">Campylobacter rectus</name>
    <name type="common">Wolinella recta</name>
    <dbReference type="NCBI Taxonomy" id="203"/>
    <lineage>
        <taxon>Bacteria</taxon>
        <taxon>Pseudomonadati</taxon>
        <taxon>Campylobacterota</taxon>
        <taxon>Epsilonproteobacteria</taxon>
        <taxon>Campylobacterales</taxon>
        <taxon>Campylobacteraceae</taxon>
        <taxon>Campylobacter</taxon>
    </lineage>
</organism>
<accession>A0A6G5QNJ0</accession>
<evidence type="ECO:0000313" key="2">
    <source>
        <dbReference type="Proteomes" id="UP000502377"/>
    </source>
</evidence>
<sequence>MLCEQSIAGFVNFNGGKFDIFKVRVSVNKNLKLKFVNLTSSLNRKTKAKYFEMIFGVLKLKFDEDKACSLSSQILTKSAKSAQKTSRKKEKK</sequence>
<protein>
    <submittedName>
        <fullName evidence="1">Uncharacterized protein</fullName>
    </submittedName>
</protein>
<gene>
    <name evidence="1" type="ORF">CRECT_1565</name>
</gene>
<dbReference type="EMBL" id="CP012543">
    <property type="protein sequence ID" value="QCD47201.1"/>
    <property type="molecule type" value="Genomic_DNA"/>
</dbReference>